<dbReference type="Gene3D" id="3.40.50.2000">
    <property type="entry name" value="Glycogen Phosphorylase B"/>
    <property type="match status" value="2"/>
</dbReference>
<dbReference type="InterPro" id="IPR001296">
    <property type="entry name" value="Glyco_trans_1"/>
</dbReference>
<evidence type="ECO:0000259" key="2">
    <source>
        <dbReference type="Pfam" id="PF13439"/>
    </source>
</evidence>
<dbReference type="PANTHER" id="PTHR12526:SF630">
    <property type="entry name" value="GLYCOSYLTRANSFERASE"/>
    <property type="match status" value="1"/>
</dbReference>
<keyword evidence="3" id="KW-0808">Transferase</keyword>
<accession>A0ABW3D7N8</accession>
<dbReference type="EMBL" id="JBHTIU010000022">
    <property type="protein sequence ID" value="MFD0868719.1"/>
    <property type="molecule type" value="Genomic_DNA"/>
</dbReference>
<evidence type="ECO:0000313" key="3">
    <source>
        <dbReference type="EMBL" id="MFD0868719.1"/>
    </source>
</evidence>
<reference evidence="4" key="1">
    <citation type="journal article" date="2019" name="Int. J. Syst. Evol. Microbiol.">
        <title>The Global Catalogue of Microorganisms (GCM) 10K type strain sequencing project: providing services to taxonomists for standard genome sequencing and annotation.</title>
        <authorList>
            <consortium name="The Broad Institute Genomics Platform"/>
            <consortium name="The Broad Institute Genome Sequencing Center for Infectious Disease"/>
            <person name="Wu L."/>
            <person name="Ma J."/>
        </authorList>
    </citation>
    <scope>NUCLEOTIDE SEQUENCE [LARGE SCALE GENOMIC DNA]</scope>
    <source>
        <strain evidence="4">CCUG 57263</strain>
    </source>
</reference>
<dbReference type="InterPro" id="IPR028098">
    <property type="entry name" value="Glyco_trans_4-like_N"/>
</dbReference>
<protein>
    <submittedName>
        <fullName evidence="3">Glycosyltransferase</fullName>
        <ecNumber evidence="3">2.4.-.-</ecNumber>
    </submittedName>
</protein>
<dbReference type="Pfam" id="PF13439">
    <property type="entry name" value="Glyco_transf_4"/>
    <property type="match status" value="1"/>
</dbReference>
<dbReference type="RefSeq" id="WP_379286807.1">
    <property type="nucleotide sequence ID" value="NZ_JBHTIU010000022.1"/>
</dbReference>
<dbReference type="PANTHER" id="PTHR12526">
    <property type="entry name" value="GLYCOSYLTRANSFERASE"/>
    <property type="match status" value="1"/>
</dbReference>
<dbReference type="GO" id="GO:0016757">
    <property type="term" value="F:glycosyltransferase activity"/>
    <property type="evidence" value="ECO:0007669"/>
    <property type="project" value="UniProtKB-KW"/>
</dbReference>
<dbReference type="Proteomes" id="UP001597120">
    <property type="component" value="Unassembled WGS sequence"/>
</dbReference>
<dbReference type="SUPFAM" id="SSF53756">
    <property type="entry name" value="UDP-Glycosyltransferase/glycogen phosphorylase"/>
    <property type="match status" value="1"/>
</dbReference>
<evidence type="ECO:0000313" key="4">
    <source>
        <dbReference type="Proteomes" id="UP001597120"/>
    </source>
</evidence>
<comment type="caution">
    <text evidence="3">The sequence shown here is derived from an EMBL/GenBank/DDBJ whole genome shotgun (WGS) entry which is preliminary data.</text>
</comment>
<proteinExistence type="predicted"/>
<sequence length="378" mass="43054">MANNQINILHIFSKMNRGGAELRTIDLLDKIDLDAYSFYFCALSGQRGELDDLIAGMGGQMTYCKFRSITFPYRFIKLLKQHRIHVVHSNMYYFSGLILMLAKIAGIKVRIAHFRTTDSGKKGGRLQRYKYNLMKSLINRYATIILGVSRSSIVSSMGKDIVNDKRTEVIYNGIDLNKINGPVDEEKSLRSKYRLGEDSKIVIHIGRLVEAKNHIKLIKVFKEMVRKGDYYLFLVGKENEPTAGLIREKIEEYAIRDRVFFLGVQSNVYELLQQADLMIYPSIREGLPGAVLEALACGVPVLGSSIDPIVELASYFKVLKYLPLEANDELWASEAVGLIGESERMSFKDHAYEEFRNTPFTIDKAAEQYVQLMDKAMK</sequence>
<dbReference type="Pfam" id="PF00534">
    <property type="entry name" value="Glycos_transf_1"/>
    <property type="match status" value="1"/>
</dbReference>
<name>A0ABW3D7N8_9BACL</name>
<organism evidence="3 4">
    <name type="scientific">Paenibacillus residui</name>
    <dbReference type="NCBI Taxonomy" id="629724"/>
    <lineage>
        <taxon>Bacteria</taxon>
        <taxon>Bacillati</taxon>
        <taxon>Bacillota</taxon>
        <taxon>Bacilli</taxon>
        <taxon>Bacillales</taxon>
        <taxon>Paenibacillaceae</taxon>
        <taxon>Paenibacillus</taxon>
    </lineage>
</organism>
<keyword evidence="3" id="KW-0328">Glycosyltransferase</keyword>
<dbReference type="EC" id="2.4.-.-" evidence="3"/>
<gene>
    <name evidence="3" type="ORF">ACFQ03_06120</name>
</gene>
<keyword evidence="4" id="KW-1185">Reference proteome</keyword>
<evidence type="ECO:0000259" key="1">
    <source>
        <dbReference type="Pfam" id="PF00534"/>
    </source>
</evidence>
<feature type="domain" description="Glycosyl transferase family 1" evidence="1">
    <location>
        <begin position="188"/>
        <end position="312"/>
    </location>
</feature>
<feature type="domain" description="Glycosyltransferase subfamily 4-like N-terminal" evidence="2">
    <location>
        <begin position="67"/>
        <end position="177"/>
    </location>
</feature>